<accession>A0AAD4DRB7</accession>
<dbReference type="GeneID" id="64668145"/>
<evidence type="ECO:0000313" key="2">
    <source>
        <dbReference type="Proteomes" id="UP001195769"/>
    </source>
</evidence>
<evidence type="ECO:0000313" key="1">
    <source>
        <dbReference type="EMBL" id="KAG1891625.1"/>
    </source>
</evidence>
<sequence length="50" mass="5552">EQQKDHEESICANSASCERLFSLFGTVLTKLCSCLSLKGLTDLAELRLHL</sequence>
<protein>
    <submittedName>
        <fullName evidence="1">Uncharacterized protein</fullName>
    </submittedName>
</protein>
<proteinExistence type="predicted"/>
<keyword evidence="2" id="KW-1185">Reference proteome</keyword>
<feature type="non-terminal residue" evidence="1">
    <location>
        <position position="1"/>
    </location>
</feature>
<gene>
    <name evidence="1" type="ORF">F5891DRAFT_924523</name>
</gene>
<dbReference type="EMBL" id="JABBWK010000127">
    <property type="protein sequence ID" value="KAG1891625.1"/>
    <property type="molecule type" value="Genomic_DNA"/>
</dbReference>
<organism evidence="1 2">
    <name type="scientific">Suillus fuscotomentosus</name>
    <dbReference type="NCBI Taxonomy" id="1912939"/>
    <lineage>
        <taxon>Eukaryota</taxon>
        <taxon>Fungi</taxon>
        <taxon>Dikarya</taxon>
        <taxon>Basidiomycota</taxon>
        <taxon>Agaricomycotina</taxon>
        <taxon>Agaricomycetes</taxon>
        <taxon>Agaricomycetidae</taxon>
        <taxon>Boletales</taxon>
        <taxon>Suillineae</taxon>
        <taxon>Suillaceae</taxon>
        <taxon>Suillus</taxon>
    </lineage>
</organism>
<comment type="caution">
    <text evidence="1">The sequence shown here is derived from an EMBL/GenBank/DDBJ whole genome shotgun (WGS) entry which is preliminary data.</text>
</comment>
<name>A0AAD4DRB7_9AGAM</name>
<dbReference type="RefSeq" id="XP_041218101.1">
    <property type="nucleotide sequence ID" value="XM_041373847.1"/>
</dbReference>
<dbReference type="Proteomes" id="UP001195769">
    <property type="component" value="Unassembled WGS sequence"/>
</dbReference>
<dbReference type="AlphaFoldDB" id="A0AAD4DRB7"/>
<feature type="non-terminal residue" evidence="1">
    <location>
        <position position="50"/>
    </location>
</feature>
<reference evidence="1" key="1">
    <citation type="journal article" date="2020" name="New Phytol.">
        <title>Comparative genomics reveals dynamic genome evolution in host specialist ectomycorrhizal fungi.</title>
        <authorList>
            <person name="Lofgren L.A."/>
            <person name="Nguyen N.H."/>
            <person name="Vilgalys R."/>
            <person name="Ruytinx J."/>
            <person name="Liao H.L."/>
            <person name="Branco S."/>
            <person name="Kuo A."/>
            <person name="LaButti K."/>
            <person name="Lipzen A."/>
            <person name="Andreopoulos W."/>
            <person name="Pangilinan J."/>
            <person name="Riley R."/>
            <person name="Hundley H."/>
            <person name="Na H."/>
            <person name="Barry K."/>
            <person name="Grigoriev I.V."/>
            <person name="Stajich J.E."/>
            <person name="Kennedy P.G."/>
        </authorList>
    </citation>
    <scope>NUCLEOTIDE SEQUENCE</scope>
    <source>
        <strain evidence="1">FC203</strain>
    </source>
</reference>